<name>A0A5J6SL50_9BACI</name>
<protein>
    <submittedName>
        <fullName evidence="1">DUF309 domain-containing protein</fullName>
    </submittedName>
</protein>
<evidence type="ECO:0000313" key="2">
    <source>
        <dbReference type="Proteomes" id="UP000325517"/>
    </source>
</evidence>
<dbReference type="InterPro" id="IPR005500">
    <property type="entry name" value="DUF309"/>
</dbReference>
<dbReference type="Gene3D" id="1.10.3450.10">
    <property type="entry name" value="TTHA0068-like"/>
    <property type="match status" value="1"/>
</dbReference>
<organism evidence="1 2">
    <name type="scientific">Psychrobacillus glaciei</name>
    <dbReference type="NCBI Taxonomy" id="2283160"/>
    <lineage>
        <taxon>Bacteria</taxon>
        <taxon>Bacillati</taxon>
        <taxon>Bacillota</taxon>
        <taxon>Bacilli</taxon>
        <taxon>Bacillales</taxon>
        <taxon>Bacillaceae</taxon>
        <taxon>Psychrobacillus</taxon>
    </lineage>
</organism>
<dbReference type="PANTHER" id="PTHR34796:SF1">
    <property type="entry name" value="EXPRESSED PROTEIN"/>
    <property type="match status" value="1"/>
</dbReference>
<dbReference type="OrthoDB" id="165483at2"/>
<keyword evidence="2" id="KW-1185">Reference proteome</keyword>
<accession>A0A5J6SL50</accession>
<dbReference type="Proteomes" id="UP000325517">
    <property type="component" value="Chromosome"/>
</dbReference>
<proteinExistence type="predicted"/>
<dbReference type="PANTHER" id="PTHR34796">
    <property type="entry name" value="EXPRESSED PROTEIN"/>
    <property type="match status" value="1"/>
</dbReference>
<dbReference type="KEGG" id="psyo:PB01_07365"/>
<sequence length="168" mass="20019">MHPTFHPNFVQFLKEFNETTDYFECHEVLEDYWKEVAPRQKVHPLTALILMSTSMYHWRRGNMTGAIKTMSTSIKRLIQTSDSSFFETIDYEQILQATTISLALMQKASAFQAFSIQIKDSKLQTLVNKRRIENREALDYLIHKHMLRDRSEILEEREKSKKRRDDRC</sequence>
<dbReference type="EMBL" id="CP031223">
    <property type="protein sequence ID" value="QFF98666.1"/>
    <property type="molecule type" value="Genomic_DNA"/>
</dbReference>
<evidence type="ECO:0000313" key="1">
    <source>
        <dbReference type="EMBL" id="QFF98666.1"/>
    </source>
</evidence>
<dbReference type="SUPFAM" id="SSF140663">
    <property type="entry name" value="TTHA0068-like"/>
    <property type="match status" value="1"/>
</dbReference>
<gene>
    <name evidence="1" type="ORF">PB01_07365</name>
</gene>
<dbReference type="Pfam" id="PF03745">
    <property type="entry name" value="DUF309"/>
    <property type="match status" value="1"/>
</dbReference>
<dbReference type="RefSeq" id="WP_151699602.1">
    <property type="nucleotide sequence ID" value="NZ_CP031223.1"/>
</dbReference>
<dbReference type="AlphaFoldDB" id="A0A5J6SL50"/>
<dbReference type="InterPro" id="IPR023203">
    <property type="entry name" value="TTHA0068_sf"/>
</dbReference>
<reference evidence="1 2" key="1">
    <citation type="submission" date="2018-07" db="EMBL/GenBank/DDBJ databases">
        <title>Complete genome sequence of Psychrobacillus sp. PB01, isolated from iceberg, and comparative genome analysis of Psychrobacillus strains.</title>
        <authorList>
            <person name="Lee P.C."/>
        </authorList>
    </citation>
    <scope>NUCLEOTIDE SEQUENCE [LARGE SCALE GENOMIC DNA]</scope>
    <source>
        <strain evidence="1 2">PB01</strain>
    </source>
</reference>